<organism evidence="6 7">
    <name type="scientific">Podospora fimiseda</name>
    <dbReference type="NCBI Taxonomy" id="252190"/>
    <lineage>
        <taxon>Eukaryota</taxon>
        <taxon>Fungi</taxon>
        <taxon>Dikarya</taxon>
        <taxon>Ascomycota</taxon>
        <taxon>Pezizomycotina</taxon>
        <taxon>Sordariomycetes</taxon>
        <taxon>Sordariomycetidae</taxon>
        <taxon>Sordariales</taxon>
        <taxon>Podosporaceae</taxon>
        <taxon>Podospora</taxon>
    </lineage>
</organism>
<protein>
    <recommendedName>
        <fullName evidence="4">DNA-directed RNA polymerase III subunit</fullName>
    </recommendedName>
</protein>
<comment type="caution">
    <text evidence="6">The sequence shown here is derived from an EMBL/GenBank/DDBJ whole genome shotgun (WGS) entry which is preliminary data.</text>
</comment>
<dbReference type="PANTHER" id="PTHR15367:SF2">
    <property type="entry name" value="DNA-DIRECTED RNA POLYMERASE III SUBUNIT"/>
    <property type="match status" value="1"/>
</dbReference>
<comment type="function">
    <text evidence="4">DNA-dependent RNA polymerase catalyzes the transcription of DNA into RNA using the four ribonucleoside triphosphates as substrates. Specific peripheric component of RNA polymerase III which synthesizes small RNAs, such as 5S rRNA and tRNAs.</text>
</comment>
<dbReference type="PIRSF" id="PIRSF000777">
    <property type="entry name" value="RNA_polIII_C31"/>
    <property type="match status" value="1"/>
</dbReference>
<feature type="region of interest" description="Disordered" evidence="5">
    <location>
        <begin position="198"/>
        <end position="266"/>
    </location>
</feature>
<evidence type="ECO:0000313" key="6">
    <source>
        <dbReference type="EMBL" id="KAK4221618.1"/>
    </source>
</evidence>
<keyword evidence="3 4" id="KW-0539">Nucleus</keyword>
<evidence type="ECO:0000256" key="5">
    <source>
        <dbReference type="SAM" id="MobiDB-lite"/>
    </source>
</evidence>
<dbReference type="EMBL" id="MU865529">
    <property type="protein sequence ID" value="KAK4221618.1"/>
    <property type="molecule type" value="Genomic_DNA"/>
</dbReference>
<dbReference type="AlphaFoldDB" id="A0AAN7BF17"/>
<comment type="subcellular location">
    <subcellularLocation>
        <location evidence="1 4">Nucleus</location>
    </subcellularLocation>
</comment>
<evidence type="ECO:0000313" key="7">
    <source>
        <dbReference type="Proteomes" id="UP001301958"/>
    </source>
</evidence>
<reference evidence="6" key="1">
    <citation type="journal article" date="2023" name="Mol. Phylogenet. Evol.">
        <title>Genome-scale phylogeny and comparative genomics of the fungal order Sordariales.</title>
        <authorList>
            <person name="Hensen N."/>
            <person name="Bonometti L."/>
            <person name="Westerberg I."/>
            <person name="Brannstrom I.O."/>
            <person name="Guillou S."/>
            <person name="Cros-Aarteil S."/>
            <person name="Calhoun S."/>
            <person name="Haridas S."/>
            <person name="Kuo A."/>
            <person name="Mondo S."/>
            <person name="Pangilinan J."/>
            <person name="Riley R."/>
            <person name="LaButti K."/>
            <person name="Andreopoulos B."/>
            <person name="Lipzen A."/>
            <person name="Chen C."/>
            <person name="Yan M."/>
            <person name="Daum C."/>
            <person name="Ng V."/>
            <person name="Clum A."/>
            <person name="Steindorff A."/>
            <person name="Ohm R.A."/>
            <person name="Martin F."/>
            <person name="Silar P."/>
            <person name="Natvig D.O."/>
            <person name="Lalanne C."/>
            <person name="Gautier V."/>
            <person name="Ament-Velasquez S.L."/>
            <person name="Kruys A."/>
            <person name="Hutchinson M.I."/>
            <person name="Powell A.J."/>
            <person name="Barry K."/>
            <person name="Miller A.N."/>
            <person name="Grigoriev I.V."/>
            <person name="Debuchy R."/>
            <person name="Gladieux P."/>
            <person name="Hiltunen Thoren M."/>
            <person name="Johannesson H."/>
        </authorList>
    </citation>
    <scope>NUCLEOTIDE SEQUENCE</scope>
    <source>
        <strain evidence="6">CBS 990.96</strain>
    </source>
</reference>
<reference evidence="6" key="2">
    <citation type="submission" date="2023-05" db="EMBL/GenBank/DDBJ databases">
        <authorList>
            <consortium name="Lawrence Berkeley National Laboratory"/>
            <person name="Steindorff A."/>
            <person name="Hensen N."/>
            <person name="Bonometti L."/>
            <person name="Westerberg I."/>
            <person name="Brannstrom I.O."/>
            <person name="Guillou S."/>
            <person name="Cros-Aarteil S."/>
            <person name="Calhoun S."/>
            <person name="Haridas S."/>
            <person name="Kuo A."/>
            <person name="Mondo S."/>
            <person name="Pangilinan J."/>
            <person name="Riley R."/>
            <person name="Labutti K."/>
            <person name="Andreopoulos B."/>
            <person name="Lipzen A."/>
            <person name="Chen C."/>
            <person name="Yanf M."/>
            <person name="Daum C."/>
            <person name="Ng V."/>
            <person name="Clum A."/>
            <person name="Ohm R."/>
            <person name="Martin F."/>
            <person name="Silar P."/>
            <person name="Natvig D."/>
            <person name="Lalanne C."/>
            <person name="Gautier V."/>
            <person name="Ament-Velasquez S.L."/>
            <person name="Kruys A."/>
            <person name="Hutchinson M.I."/>
            <person name="Powell A.J."/>
            <person name="Barry K."/>
            <person name="Miller A.N."/>
            <person name="Grigoriev I.V."/>
            <person name="Debuchy R."/>
            <person name="Gladieux P."/>
            <person name="Thoren M.H."/>
            <person name="Johannesson H."/>
        </authorList>
    </citation>
    <scope>NUCLEOTIDE SEQUENCE</scope>
    <source>
        <strain evidence="6">CBS 990.96</strain>
    </source>
</reference>
<dbReference type="Proteomes" id="UP001301958">
    <property type="component" value="Unassembled WGS sequence"/>
</dbReference>
<accession>A0AAN7BF17</accession>
<sequence>MNNIRTVSKDSVPFALDNDIDTTFDGKPSELFPEYDIPKPAPLNVKENKQVMCFLTFREQCHDSPLYTQARTWDKVTTGAGKRSFGQEQINKRYMDDNMVDPFTAVPTYSAKFHVPSRTLPDLSSRPFAKEFFPSELHSTLDGDTSNKRRKVKSLGLSKITSYKTVEELEAEQLASGPPKVDEDYGKALEILKNAEITAEEGGLLLPEEDDDWVKNNGENEDGEGEQEEEDEYDDESGDDYNAEQYFEDGDADDYDDDGGGDDAIF</sequence>
<evidence type="ECO:0000256" key="3">
    <source>
        <dbReference type="ARBA" id="ARBA00023242"/>
    </source>
</evidence>
<name>A0AAN7BF17_9PEZI</name>
<gene>
    <name evidence="6" type="ORF">QBC38DRAFT_376812</name>
</gene>
<evidence type="ECO:0000256" key="4">
    <source>
        <dbReference type="PIRNR" id="PIRNR000777"/>
    </source>
</evidence>
<keyword evidence="7" id="KW-1185">Reference proteome</keyword>
<dbReference type="GO" id="GO:0005666">
    <property type="term" value="C:RNA polymerase III complex"/>
    <property type="evidence" value="ECO:0007669"/>
    <property type="project" value="UniProtKB-UniRule"/>
</dbReference>
<feature type="compositionally biased region" description="Acidic residues" evidence="5">
    <location>
        <begin position="219"/>
        <end position="266"/>
    </location>
</feature>
<evidence type="ECO:0000256" key="1">
    <source>
        <dbReference type="ARBA" id="ARBA00004123"/>
    </source>
</evidence>
<dbReference type="Pfam" id="PF11705">
    <property type="entry name" value="RNA_pol_3_Rpc31"/>
    <property type="match status" value="1"/>
</dbReference>
<comment type="similarity">
    <text evidence="2 4">Belongs to the eukaryotic RPC7 RNA polymerase subunit family.</text>
</comment>
<evidence type="ECO:0000256" key="2">
    <source>
        <dbReference type="ARBA" id="ARBA00008352"/>
    </source>
</evidence>
<dbReference type="InterPro" id="IPR024661">
    <property type="entry name" value="RNA_pol_III_Rpc31"/>
</dbReference>
<proteinExistence type="inferred from homology"/>
<comment type="subunit">
    <text evidence="4">Component of the RNA polymerase III (Pol III) complex.</text>
</comment>
<dbReference type="PANTHER" id="PTHR15367">
    <property type="entry name" value="DNA-DIRECTED RNA POLYMERASE III"/>
    <property type="match status" value="1"/>
</dbReference>
<dbReference type="GO" id="GO:0006383">
    <property type="term" value="P:transcription by RNA polymerase III"/>
    <property type="evidence" value="ECO:0007669"/>
    <property type="project" value="UniProtKB-UniRule"/>
</dbReference>